<sequence length="26" mass="3141">MPMICCNIQPQLHLKAFLKKCFNKKY</sequence>
<reference evidence="1" key="2">
    <citation type="journal article" date="2015" name="Fish Shellfish Immunol.">
        <title>Early steps in the European eel (Anguilla anguilla)-Vibrio vulnificus interaction in the gills: Role of the RtxA13 toxin.</title>
        <authorList>
            <person name="Callol A."/>
            <person name="Pajuelo D."/>
            <person name="Ebbesson L."/>
            <person name="Teles M."/>
            <person name="MacKenzie S."/>
            <person name="Amaro C."/>
        </authorList>
    </citation>
    <scope>NUCLEOTIDE SEQUENCE</scope>
</reference>
<reference evidence="1" key="1">
    <citation type="submission" date="2014-11" db="EMBL/GenBank/DDBJ databases">
        <authorList>
            <person name="Amaro Gonzalez C."/>
        </authorList>
    </citation>
    <scope>NUCLEOTIDE SEQUENCE</scope>
</reference>
<protein>
    <submittedName>
        <fullName evidence="1">Uncharacterized protein</fullName>
    </submittedName>
</protein>
<dbReference type="AlphaFoldDB" id="A0A0E9PHC8"/>
<proteinExistence type="predicted"/>
<dbReference type="EMBL" id="GBXM01104643">
    <property type="protein sequence ID" value="JAH03934.1"/>
    <property type="molecule type" value="Transcribed_RNA"/>
</dbReference>
<organism evidence="1">
    <name type="scientific">Anguilla anguilla</name>
    <name type="common">European freshwater eel</name>
    <name type="synonym">Muraena anguilla</name>
    <dbReference type="NCBI Taxonomy" id="7936"/>
    <lineage>
        <taxon>Eukaryota</taxon>
        <taxon>Metazoa</taxon>
        <taxon>Chordata</taxon>
        <taxon>Craniata</taxon>
        <taxon>Vertebrata</taxon>
        <taxon>Euteleostomi</taxon>
        <taxon>Actinopterygii</taxon>
        <taxon>Neopterygii</taxon>
        <taxon>Teleostei</taxon>
        <taxon>Anguilliformes</taxon>
        <taxon>Anguillidae</taxon>
        <taxon>Anguilla</taxon>
    </lineage>
</organism>
<evidence type="ECO:0000313" key="1">
    <source>
        <dbReference type="EMBL" id="JAH03934.1"/>
    </source>
</evidence>
<name>A0A0E9PHC8_ANGAN</name>
<accession>A0A0E9PHC8</accession>